<reference evidence="2 3" key="1">
    <citation type="submission" date="2018-10" db="EMBL/GenBank/DDBJ databases">
        <title>Rhizobium etli, R. leguminosarum and a new Rhizobium genospecies from Phaseolus dumosus.</title>
        <authorList>
            <person name="Ramirez-Puebla S.T."/>
            <person name="Rogel-Hernandez M.A."/>
            <person name="Guerrero G."/>
            <person name="Ormeno-Orrillo E."/>
            <person name="Martinez-Romero J.C."/>
            <person name="Negrete-Yankelevich S."/>
            <person name="Martinez-Romero E."/>
        </authorList>
    </citation>
    <scope>NUCLEOTIDE SEQUENCE [LARGE SCALE GENOMIC DNA]</scope>
    <source>
        <strain evidence="2 3">CCGE525</strain>
        <plasmid evidence="3">prccge525b</plasmid>
    </source>
</reference>
<evidence type="ECO:0000313" key="3">
    <source>
        <dbReference type="Proteomes" id="UP000282195"/>
    </source>
</evidence>
<gene>
    <name evidence="2" type="ORF">CCGE525_36445</name>
</gene>
<name>A0A387G1A0_9HYPH</name>
<dbReference type="OrthoDB" id="8279425at2"/>
<geneLocation type="plasmid" evidence="3">
    <name>prccge525b</name>
</geneLocation>
<accession>A0A387G1A0</accession>
<dbReference type="KEGG" id="rjg:CCGE525_36445"/>
<feature type="region of interest" description="Disordered" evidence="1">
    <location>
        <begin position="1"/>
        <end position="62"/>
    </location>
</feature>
<keyword evidence="2" id="KW-0614">Plasmid</keyword>
<organism evidence="2 3">
    <name type="scientific">Rhizobium jaguaris</name>
    <dbReference type="NCBI Taxonomy" id="1312183"/>
    <lineage>
        <taxon>Bacteria</taxon>
        <taxon>Pseudomonadati</taxon>
        <taxon>Pseudomonadota</taxon>
        <taxon>Alphaproteobacteria</taxon>
        <taxon>Hyphomicrobiales</taxon>
        <taxon>Rhizobiaceae</taxon>
        <taxon>Rhizobium/Agrobacterium group</taxon>
        <taxon>Rhizobium</taxon>
    </lineage>
</organism>
<evidence type="ECO:0000256" key="1">
    <source>
        <dbReference type="SAM" id="MobiDB-lite"/>
    </source>
</evidence>
<sequence length="62" mass="6341">MPTNTPKSDETPRGPNPSPAGPHRTREKPPVTPAQDPEGNKNPNGPPLDPALLPTGDPSGAA</sequence>
<keyword evidence="3" id="KW-1185">Reference proteome</keyword>
<proteinExistence type="predicted"/>
<dbReference type="EMBL" id="CP032696">
    <property type="protein sequence ID" value="AYG64318.1"/>
    <property type="molecule type" value="Genomic_DNA"/>
</dbReference>
<evidence type="ECO:0000313" key="2">
    <source>
        <dbReference type="EMBL" id="AYG64318.1"/>
    </source>
</evidence>
<protein>
    <submittedName>
        <fullName evidence="2">Uncharacterized protein</fullName>
    </submittedName>
</protein>
<dbReference type="AlphaFoldDB" id="A0A387G1A0"/>
<dbReference type="Proteomes" id="UP000282195">
    <property type="component" value="Plasmid pRCCGE525b"/>
</dbReference>
<dbReference type="RefSeq" id="WP_120709212.1">
    <property type="nucleotide sequence ID" value="NZ_CP032696.1"/>
</dbReference>